<evidence type="ECO:0000256" key="1">
    <source>
        <dbReference type="SAM" id="MobiDB-lite"/>
    </source>
</evidence>
<dbReference type="InterPro" id="IPR011333">
    <property type="entry name" value="SKP1/BTB/POZ_sf"/>
</dbReference>
<evidence type="ECO:0000313" key="3">
    <source>
        <dbReference type="EMBL" id="CEJ79956.1"/>
    </source>
</evidence>
<accession>A0A0A1SPM1</accession>
<evidence type="ECO:0000259" key="2">
    <source>
        <dbReference type="Pfam" id="PF02214"/>
    </source>
</evidence>
<dbReference type="STRING" id="1531966.A0A0A1SPM1"/>
<dbReference type="PANTHER" id="PTHR31758:SF2">
    <property type="entry name" value="BTB_POZ DOMAIN-CONTAINING PROTEIN YLR108C"/>
    <property type="match status" value="1"/>
</dbReference>
<dbReference type="GO" id="GO:0051260">
    <property type="term" value="P:protein homooligomerization"/>
    <property type="evidence" value="ECO:0007669"/>
    <property type="project" value="InterPro"/>
</dbReference>
<name>A0A0A1SPM1_9HYPO</name>
<keyword evidence="4" id="KW-1185">Reference proteome</keyword>
<dbReference type="EMBL" id="CDHN01000001">
    <property type="protein sequence ID" value="CEJ79956.1"/>
    <property type="molecule type" value="Genomic_DNA"/>
</dbReference>
<dbReference type="InterPro" id="IPR003131">
    <property type="entry name" value="T1-type_BTB"/>
</dbReference>
<evidence type="ECO:0000313" key="4">
    <source>
        <dbReference type="Proteomes" id="UP000039046"/>
    </source>
</evidence>
<dbReference type="PANTHER" id="PTHR31758">
    <property type="entry name" value="BTB/POZ DOMAIN-CONTAINING PROTEIN YLR108C"/>
    <property type="match status" value="1"/>
</dbReference>
<organism evidence="3 4">
    <name type="scientific">[Torrubiella] hemipterigena</name>
    <dbReference type="NCBI Taxonomy" id="1531966"/>
    <lineage>
        <taxon>Eukaryota</taxon>
        <taxon>Fungi</taxon>
        <taxon>Dikarya</taxon>
        <taxon>Ascomycota</taxon>
        <taxon>Pezizomycotina</taxon>
        <taxon>Sordariomycetes</taxon>
        <taxon>Hypocreomycetidae</taxon>
        <taxon>Hypocreales</taxon>
        <taxon>Clavicipitaceae</taxon>
        <taxon>Clavicipitaceae incertae sedis</taxon>
        <taxon>'Torrubiella' clade</taxon>
    </lineage>
</organism>
<gene>
    <name evidence="3" type="ORF">VHEMI00166</name>
</gene>
<dbReference type="SUPFAM" id="SSF54695">
    <property type="entry name" value="POZ domain"/>
    <property type="match status" value="1"/>
</dbReference>
<dbReference type="Pfam" id="PF02214">
    <property type="entry name" value="BTB_2"/>
    <property type="match status" value="1"/>
</dbReference>
<feature type="region of interest" description="Disordered" evidence="1">
    <location>
        <begin position="1"/>
        <end position="32"/>
    </location>
</feature>
<dbReference type="AlphaFoldDB" id="A0A0A1SPM1"/>
<dbReference type="Proteomes" id="UP000039046">
    <property type="component" value="Unassembled WGS sequence"/>
</dbReference>
<feature type="domain" description="Potassium channel tetramerisation-type BTB" evidence="2">
    <location>
        <begin position="42"/>
        <end position="134"/>
    </location>
</feature>
<dbReference type="HOGENOM" id="CLU_017395_0_1_1"/>
<protein>
    <recommendedName>
        <fullName evidence="2">Potassium channel tetramerisation-type BTB domain-containing protein</fullName>
    </recommendedName>
</protein>
<dbReference type="Gene3D" id="3.30.710.10">
    <property type="entry name" value="Potassium Channel Kv1.1, Chain A"/>
    <property type="match status" value="2"/>
</dbReference>
<proteinExistence type="predicted"/>
<dbReference type="OrthoDB" id="2414723at2759"/>
<reference evidence="3 4" key="1">
    <citation type="journal article" date="2015" name="Genome Announc.">
        <title>Draft Genome Sequence and Gene Annotation of the Entomopathogenic Fungus Verticillium hemipterigenum.</title>
        <authorList>
            <person name="Horn F."/>
            <person name="Habel A."/>
            <person name="Scharf D.H."/>
            <person name="Dworschak J."/>
            <person name="Brakhage A.A."/>
            <person name="Guthke R."/>
            <person name="Hertweck C."/>
            <person name="Linde J."/>
        </authorList>
    </citation>
    <scope>NUCLEOTIDE SEQUENCE [LARGE SCALE GENOMIC DNA]</scope>
</reference>
<sequence length="488" mass="54251">MSSGTSHTPLDGTTEAAHDESHSRANPSKIPDILPRERVFPIQVGGEVFKLSGASLSSDAPSYFSQYFRCQLAQAAETGEDPSTAIRTLNIDRDPVTFRDIALHLQGYHIQPRDGTHFVRLFADAQFYSLPRLMSQLYDESIFISIGHREFQIPRDVFKEPGNAPNYFTLGFGLLFSDPREVFPGLDREGLIRPPSLLPPCVPNRDADIFAELLRLLRGYPVEIRNEAHREALLRDARYFHFKGLEQRLIPHTIAFNSNRQRTEIALRLENVQKSGISVNHGDTETADSMTGMVNYARPYADKEPMDLLLQVSGETTKLHFTPEGVRIELFNHTKTRVTKLLEVIATKIGLPPTVQPLGLLMASGGAEAQPVGPGSTPLSDDFIKVSLDSDTVIFLDDEEYSLDQSVEEGGGDAARSRKRRRTEAAGETALLLPPAGTIWSVRAGQWRLRLQQSMGGNRAVECIFEAVKLDALSSERGRNRIKGFLSV</sequence>